<dbReference type="AlphaFoldDB" id="A0A1I4VWW4"/>
<dbReference type="NCBIfam" id="NF037995">
    <property type="entry name" value="TRAP_S1"/>
    <property type="match status" value="1"/>
</dbReference>
<organism evidence="5 6">
    <name type="scientific">Thermodesulforhabdus norvegica</name>
    <dbReference type="NCBI Taxonomy" id="39841"/>
    <lineage>
        <taxon>Bacteria</taxon>
        <taxon>Pseudomonadati</taxon>
        <taxon>Thermodesulfobacteriota</taxon>
        <taxon>Syntrophobacteria</taxon>
        <taxon>Syntrophobacterales</taxon>
        <taxon>Thermodesulforhabdaceae</taxon>
        <taxon>Thermodesulforhabdus</taxon>
    </lineage>
</organism>
<dbReference type="CDD" id="cd13676">
    <property type="entry name" value="PBP2_TRAP_DctP2_like"/>
    <property type="match status" value="1"/>
</dbReference>
<dbReference type="PANTHER" id="PTHR33376">
    <property type="match status" value="1"/>
</dbReference>
<keyword evidence="6" id="KW-1185">Reference proteome</keyword>
<keyword evidence="3 4" id="KW-0732">Signal</keyword>
<dbReference type="EMBL" id="FOUU01000012">
    <property type="protein sequence ID" value="SFN05828.1"/>
    <property type="molecule type" value="Genomic_DNA"/>
</dbReference>
<dbReference type="InterPro" id="IPR004682">
    <property type="entry name" value="TRAP_DctP"/>
</dbReference>
<keyword evidence="5" id="KW-0675">Receptor</keyword>
<dbReference type="Pfam" id="PF03480">
    <property type="entry name" value="DctP"/>
    <property type="match status" value="1"/>
</dbReference>
<dbReference type="InterPro" id="IPR038404">
    <property type="entry name" value="TRAP_DctP_sf"/>
</dbReference>
<evidence type="ECO:0000256" key="2">
    <source>
        <dbReference type="ARBA" id="ARBA00022448"/>
    </source>
</evidence>
<sequence length="350" mass="38711">MKKFGKVMKVVSLCLLFVAWLVTAPSVQAEKVVIKLGHSDPEDPCISKKGAAARVFKDIVEAETGGSVEVQVFPSNQLGGEREMIESTKLGTIQMCIVSAALAGYFRPVMVLDIPYLFSSAPVAWKVLDGPFGQELSAALLRETGLRNLAYGETGFRHFTNSKRPVRTPEDLKGLKIRVMESPIYITMVKSLGALPTPIAWPEVYGALQQKVVDGQENPAGVIYNVKFYEVQKYLTLDGHSYGTDFILINDDFYRNKLTEEQRRVIDKAAIIAGNVGRAIQQLNSAMAVAKLKEKGMEVYSPTPEEREKFKAASQGPVIEWLKTQVDPSWVDKVLAAVKQAEEELGKRTQ</sequence>
<dbReference type="Gene3D" id="3.40.190.170">
    <property type="entry name" value="Bacterial extracellular solute-binding protein, family 7"/>
    <property type="match status" value="1"/>
</dbReference>
<dbReference type="RefSeq" id="WP_093396237.1">
    <property type="nucleotide sequence ID" value="NZ_FOUU01000012.1"/>
</dbReference>
<feature type="signal peptide" evidence="4">
    <location>
        <begin position="1"/>
        <end position="29"/>
    </location>
</feature>
<feature type="chain" id="PRO_5011436204" evidence="4">
    <location>
        <begin position="30"/>
        <end position="350"/>
    </location>
</feature>
<dbReference type="GO" id="GO:0055085">
    <property type="term" value="P:transmembrane transport"/>
    <property type="evidence" value="ECO:0007669"/>
    <property type="project" value="InterPro"/>
</dbReference>
<dbReference type="GO" id="GO:0030288">
    <property type="term" value="C:outer membrane-bounded periplasmic space"/>
    <property type="evidence" value="ECO:0007669"/>
    <property type="project" value="InterPro"/>
</dbReference>
<name>A0A1I4VWW4_9BACT</name>
<evidence type="ECO:0000256" key="3">
    <source>
        <dbReference type="ARBA" id="ARBA00022729"/>
    </source>
</evidence>
<dbReference type="PIRSF" id="PIRSF006470">
    <property type="entry name" value="DctB"/>
    <property type="match status" value="1"/>
</dbReference>
<dbReference type="NCBIfam" id="TIGR00787">
    <property type="entry name" value="dctP"/>
    <property type="match status" value="1"/>
</dbReference>
<dbReference type="PANTHER" id="PTHR33376:SF7">
    <property type="entry name" value="C4-DICARBOXYLATE-BINDING PROTEIN DCTB"/>
    <property type="match status" value="1"/>
</dbReference>
<proteinExistence type="inferred from homology"/>
<accession>A0A1I4VWW4</accession>
<evidence type="ECO:0000256" key="1">
    <source>
        <dbReference type="ARBA" id="ARBA00009023"/>
    </source>
</evidence>
<evidence type="ECO:0000313" key="6">
    <source>
        <dbReference type="Proteomes" id="UP000199611"/>
    </source>
</evidence>
<dbReference type="InterPro" id="IPR018389">
    <property type="entry name" value="DctP_fam"/>
</dbReference>
<dbReference type="STRING" id="39841.SAMN05660836_02500"/>
<reference evidence="6" key="1">
    <citation type="submission" date="2016-10" db="EMBL/GenBank/DDBJ databases">
        <authorList>
            <person name="Varghese N."/>
            <person name="Submissions S."/>
        </authorList>
    </citation>
    <scope>NUCLEOTIDE SEQUENCE [LARGE SCALE GENOMIC DNA]</scope>
    <source>
        <strain evidence="6">DSM 9990</strain>
    </source>
</reference>
<dbReference type="Proteomes" id="UP000199611">
    <property type="component" value="Unassembled WGS sequence"/>
</dbReference>
<comment type="similarity">
    <text evidence="1">Belongs to the bacterial solute-binding protein 7 family.</text>
</comment>
<evidence type="ECO:0000313" key="5">
    <source>
        <dbReference type="EMBL" id="SFN05828.1"/>
    </source>
</evidence>
<dbReference type="OrthoDB" id="8690069at2"/>
<gene>
    <name evidence="5" type="ORF">SAMN05660836_02500</name>
</gene>
<keyword evidence="2" id="KW-0813">Transport</keyword>
<protein>
    <submittedName>
        <fullName evidence="5">Tripartite ATP-independent transporter solute receptor, DctP family</fullName>
    </submittedName>
</protein>
<evidence type="ECO:0000256" key="4">
    <source>
        <dbReference type="SAM" id="SignalP"/>
    </source>
</evidence>